<sequence length="117" mass="13757">SNQITEEEYNNLLPYQIQGQVFFDLYRLYFSEYLSININLRNKIENDYINPQLIINSLNSFYNQNEIAAYKDGEIKIPKKIRPIYIPNPTFGEGTSGGNRNNKRINQQQHEGSSRKH</sequence>
<protein>
    <submittedName>
        <fullName evidence="2">Uncharacterized protein</fullName>
    </submittedName>
</protein>
<feature type="compositionally biased region" description="Polar residues" evidence="1">
    <location>
        <begin position="98"/>
        <end position="111"/>
    </location>
</feature>
<proteinExistence type="predicted"/>
<evidence type="ECO:0000313" key="2">
    <source>
        <dbReference type="EMBL" id="KAF7626945.1"/>
    </source>
</evidence>
<reference evidence="2" key="1">
    <citation type="journal article" date="2020" name="Ecol. Evol.">
        <title>Genome structure and content of the rice root-knot nematode (Meloidogyne graminicola).</title>
        <authorList>
            <person name="Phan N.T."/>
            <person name="Danchin E.G.J."/>
            <person name="Klopp C."/>
            <person name="Perfus-Barbeoch L."/>
            <person name="Kozlowski D.K."/>
            <person name="Koutsovoulos G.D."/>
            <person name="Lopez-Roques C."/>
            <person name="Bouchez O."/>
            <person name="Zahm M."/>
            <person name="Besnard G."/>
            <person name="Bellafiore S."/>
        </authorList>
    </citation>
    <scope>NUCLEOTIDE SEQUENCE</scope>
    <source>
        <strain evidence="2">VN-18</strain>
    </source>
</reference>
<accession>A0A8S9Z8V4</accession>
<evidence type="ECO:0000313" key="3">
    <source>
        <dbReference type="Proteomes" id="UP000605970"/>
    </source>
</evidence>
<keyword evidence="3" id="KW-1185">Reference proteome</keyword>
<name>A0A8S9Z8V4_9BILA</name>
<evidence type="ECO:0000256" key="1">
    <source>
        <dbReference type="SAM" id="MobiDB-lite"/>
    </source>
</evidence>
<gene>
    <name evidence="2" type="ORF">Mgra_00009647</name>
</gene>
<dbReference type="Proteomes" id="UP000605970">
    <property type="component" value="Unassembled WGS sequence"/>
</dbReference>
<dbReference type="EMBL" id="JABEBT010000171">
    <property type="protein sequence ID" value="KAF7626945.1"/>
    <property type="molecule type" value="Genomic_DNA"/>
</dbReference>
<comment type="caution">
    <text evidence="2">The sequence shown here is derived from an EMBL/GenBank/DDBJ whole genome shotgun (WGS) entry which is preliminary data.</text>
</comment>
<feature type="non-terminal residue" evidence="2">
    <location>
        <position position="1"/>
    </location>
</feature>
<feature type="region of interest" description="Disordered" evidence="1">
    <location>
        <begin position="88"/>
        <end position="117"/>
    </location>
</feature>
<organism evidence="2 3">
    <name type="scientific">Meloidogyne graminicola</name>
    <dbReference type="NCBI Taxonomy" id="189291"/>
    <lineage>
        <taxon>Eukaryota</taxon>
        <taxon>Metazoa</taxon>
        <taxon>Ecdysozoa</taxon>
        <taxon>Nematoda</taxon>
        <taxon>Chromadorea</taxon>
        <taxon>Rhabditida</taxon>
        <taxon>Tylenchina</taxon>
        <taxon>Tylenchomorpha</taxon>
        <taxon>Tylenchoidea</taxon>
        <taxon>Meloidogynidae</taxon>
        <taxon>Meloidogyninae</taxon>
        <taxon>Meloidogyne</taxon>
    </lineage>
</organism>
<dbReference type="AlphaFoldDB" id="A0A8S9Z8V4"/>